<keyword evidence="7 13" id="KW-0812">Transmembrane</keyword>
<keyword evidence="9" id="KW-0406">Ion transport</keyword>
<feature type="transmembrane region" description="Helical" evidence="13">
    <location>
        <begin position="142"/>
        <end position="161"/>
    </location>
</feature>
<proteinExistence type="inferred from homology"/>
<keyword evidence="4 13" id="KW-0813">Transport</keyword>
<comment type="subcellular location">
    <subcellularLocation>
        <location evidence="2 13">Cell membrane</location>
        <topology evidence="2 13">Multi-pass membrane protein</topology>
    </subcellularLocation>
</comment>
<feature type="transmembrane region" description="Helical" evidence="13">
    <location>
        <begin position="223"/>
        <end position="247"/>
    </location>
</feature>
<dbReference type="Pfam" id="PF03824">
    <property type="entry name" value="NicO"/>
    <property type="match status" value="1"/>
</dbReference>
<keyword evidence="5" id="KW-1003">Cell membrane</keyword>
<evidence type="ECO:0000256" key="8">
    <source>
        <dbReference type="ARBA" id="ARBA00022989"/>
    </source>
</evidence>
<gene>
    <name evidence="14" type="ORF">OQ287_10890</name>
</gene>
<keyword evidence="10" id="KW-0921">Nickel transport</keyword>
<dbReference type="Proteomes" id="UP001165678">
    <property type="component" value="Unassembled WGS sequence"/>
</dbReference>
<dbReference type="PANTHER" id="PTHR40659">
    <property type="entry name" value="NICKEL/COBALT EFFLUX SYSTEM RCNA"/>
    <property type="match status" value="1"/>
</dbReference>
<evidence type="ECO:0000313" key="15">
    <source>
        <dbReference type="Proteomes" id="UP001165678"/>
    </source>
</evidence>
<sequence length="331" mass="34392">MSRRLIPIAVTVLAVLLAVGLSLYSGTDSALADLTQQVREWQHHFQRNLSLGMVNYDQQEGPQTAALLMLLGFGYGVFHALGPGHGKAVITTYLLTHPTALRRGLWLSSAAALLQGVVAIALTGLLVGVLGWLTRDSMAGTVYLEQASFGLVALLGGWLVYNAAHKIRAAWPAAPSRAPLMQYQPTARPLISRGPAASPTDCGCGKTHHIDPVAAGTGWRSQLVAVFAIGLRPCSGAIMLLGVSAMLGHWWPGVLAVLAMSAGTALTTASLASLAVMARGHVQRLFKAVSSPWPGLAGHTAALAGGLVILMLGIALMISGVDGAPSSRGPL</sequence>
<dbReference type="InterPro" id="IPR011541">
    <property type="entry name" value="Ni/Co_transpt_high_affinity"/>
</dbReference>
<evidence type="ECO:0000256" key="12">
    <source>
        <dbReference type="ARBA" id="ARBA00023285"/>
    </source>
</evidence>
<dbReference type="GO" id="GO:0006824">
    <property type="term" value="P:cobalt ion transport"/>
    <property type="evidence" value="ECO:0007669"/>
    <property type="project" value="UniProtKB-KW"/>
</dbReference>
<comment type="function">
    <text evidence="1">Efflux system for nickel and cobalt.</text>
</comment>
<dbReference type="RefSeq" id="WP_250939332.1">
    <property type="nucleotide sequence ID" value="NZ_JAMLJK010000004.1"/>
</dbReference>
<organism evidence="14 15">
    <name type="scientific">Larsenimonas rhizosphaerae</name>
    <dbReference type="NCBI Taxonomy" id="2944682"/>
    <lineage>
        <taxon>Bacteria</taxon>
        <taxon>Pseudomonadati</taxon>
        <taxon>Pseudomonadota</taxon>
        <taxon>Gammaproteobacteria</taxon>
        <taxon>Oceanospirillales</taxon>
        <taxon>Halomonadaceae</taxon>
        <taxon>Larsenimonas</taxon>
    </lineage>
</organism>
<keyword evidence="8 13" id="KW-1133">Transmembrane helix</keyword>
<dbReference type="PANTHER" id="PTHR40659:SF1">
    <property type="entry name" value="NICKEL_COBALT EFFLUX SYSTEM RCNA"/>
    <property type="match status" value="1"/>
</dbReference>
<comment type="similarity">
    <text evidence="13">Belongs to the NiCoT transporter (TC 2.A.52) family.</text>
</comment>
<evidence type="ECO:0000313" key="14">
    <source>
        <dbReference type="EMBL" id="MCX2524744.1"/>
    </source>
</evidence>
<dbReference type="GO" id="GO:0046583">
    <property type="term" value="F:monoatomic cation efflux transmembrane transporter activity"/>
    <property type="evidence" value="ECO:0007669"/>
    <property type="project" value="TreeGrafter"/>
</dbReference>
<evidence type="ECO:0000256" key="6">
    <source>
        <dbReference type="ARBA" id="ARBA00022596"/>
    </source>
</evidence>
<dbReference type="EMBL" id="JAPIVE010000003">
    <property type="protein sequence ID" value="MCX2524744.1"/>
    <property type="molecule type" value="Genomic_DNA"/>
</dbReference>
<dbReference type="GO" id="GO:0015099">
    <property type="term" value="F:nickel cation transmembrane transporter activity"/>
    <property type="evidence" value="ECO:0007669"/>
    <property type="project" value="UniProtKB-UniRule"/>
</dbReference>
<dbReference type="GO" id="GO:0010045">
    <property type="term" value="P:response to nickel cation"/>
    <property type="evidence" value="ECO:0007669"/>
    <property type="project" value="TreeGrafter"/>
</dbReference>
<dbReference type="AlphaFoldDB" id="A0AA41ZIC9"/>
<evidence type="ECO:0000256" key="10">
    <source>
        <dbReference type="ARBA" id="ARBA00023112"/>
    </source>
</evidence>
<evidence type="ECO:0000256" key="3">
    <source>
        <dbReference type="ARBA" id="ARBA00022426"/>
    </source>
</evidence>
<evidence type="ECO:0000256" key="9">
    <source>
        <dbReference type="ARBA" id="ARBA00023065"/>
    </source>
</evidence>
<feature type="transmembrane region" description="Helical" evidence="13">
    <location>
        <begin position="65"/>
        <end position="84"/>
    </location>
</feature>
<keyword evidence="12" id="KW-0170">Cobalt</keyword>
<dbReference type="GO" id="GO:0032025">
    <property type="term" value="P:response to cobalt ion"/>
    <property type="evidence" value="ECO:0007669"/>
    <property type="project" value="TreeGrafter"/>
</dbReference>
<feature type="transmembrane region" description="Helical" evidence="13">
    <location>
        <begin position="296"/>
        <end position="321"/>
    </location>
</feature>
<reference evidence="14" key="1">
    <citation type="submission" date="2022-11" db="EMBL/GenBank/DDBJ databases">
        <title>Larsenimonas rhizosphaerae sp. nov., isolated from a tidal mudflat.</title>
        <authorList>
            <person name="Lee S.D."/>
            <person name="Kim I.S."/>
        </authorList>
    </citation>
    <scope>NUCLEOTIDE SEQUENCE</scope>
    <source>
        <strain evidence="14">GH2-1</strain>
    </source>
</reference>
<dbReference type="GO" id="GO:0005886">
    <property type="term" value="C:plasma membrane"/>
    <property type="evidence" value="ECO:0007669"/>
    <property type="project" value="UniProtKB-SubCell"/>
</dbReference>
<evidence type="ECO:0000256" key="5">
    <source>
        <dbReference type="ARBA" id="ARBA00022475"/>
    </source>
</evidence>
<evidence type="ECO:0000256" key="7">
    <source>
        <dbReference type="ARBA" id="ARBA00022692"/>
    </source>
</evidence>
<keyword evidence="3" id="KW-0171">Cobalt transport</keyword>
<feature type="transmembrane region" description="Helical" evidence="13">
    <location>
        <begin position="253"/>
        <end position="276"/>
    </location>
</feature>
<keyword evidence="15" id="KW-1185">Reference proteome</keyword>
<evidence type="ECO:0000256" key="11">
    <source>
        <dbReference type="ARBA" id="ARBA00023136"/>
    </source>
</evidence>
<evidence type="ECO:0000256" key="2">
    <source>
        <dbReference type="ARBA" id="ARBA00004651"/>
    </source>
</evidence>
<evidence type="ECO:0000256" key="13">
    <source>
        <dbReference type="RuleBase" id="RU362101"/>
    </source>
</evidence>
<comment type="caution">
    <text evidence="14">The sequence shown here is derived from an EMBL/GenBank/DDBJ whole genome shotgun (WGS) entry which is preliminary data.</text>
</comment>
<feature type="transmembrane region" description="Helical" evidence="13">
    <location>
        <begin position="105"/>
        <end position="130"/>
    </location>
</feature>
<dbReference type="InterPro" id="IPR051224">
    <property type="entry name" value="NiCoT_RcnA"/>
</dbReference>
<accession>A0AA41ZIC9</accession>
<name>A0AA41ZIC9_9GAMM</name>
<keyword evidence="6" id="KW-0533">Nickel</keyword>
<evidence type="ECO:0000256" key="1">
    <source>
        <dbReference type="ARBA" id="ARBA00002510"/>
    </source>
</evidence>
<evidence type="ECO:0000256" key="4">
    <source>
        <dbReference type="ARBA" id="ARBA00022448"/>
    </source>
</evidence>
<keyword evidence="11 13" id="KW-0472">Membrane</keyword>
<protein>
    <recommendedName>
        <fullName evidence="13">Nickel/cobalt efflux system</fullName>
    </recommendedName>
</protein>